<name>A0A420EV96_9ACTN</name>
<accession>A0A420EV96</accession>
<protein>
    <recommendedName>
        <fullName evidence="1">ApeA N-terminal domain-containing protein</fullName>
    </recommendedName>
</protein>
<dbReference type="Proteomes" id="UP000285744">
    <property type="component" value="Unassembled WGS sequence"/>
</dbReference>
<gene>
    <name evidence="2" type="ORF">D7I43_25000</name>
</gene>
<dbReference type="OrthoDB" id="4338547at2"/>
<reference evidence="2 3" key="1">
    <citation type="journal article" date="2018" name="Int. J. Syst. Evol. Microbiol.">
        <title>Micromonospora globbae sp. nov., an endophytic actinomycete isolated from roots of Globba winitii C. H. Wright.</title>
        <authorList>
            <person name="Kuncharoen N."/>
            <person name="Pittayakhajonwut P."/>
            <person name="Tanasupawat S."/>
        </authorList>
    </citation>
    <scope>NUCLEOTIDE SEQUENCE [LARGE SCALE GENOMIC DNA]</scope>
    <source>
        <strain evidence="2 3">WPS1-2</strain>
    </source>
</reference>
<dbReference type="Pfam" id="PF18862">
    <property type="entry name" value="ApeA_NTD1"/>
    <property type="match status" value="1"/>
</dbReference>
<proteinExistence type="predicted"/>
<evidence type="ECO:0000313" key="2">
    <source>
        <dbReference type="EMBL" id="RKF24642.1"/>
    </source>
</evidence>
<dbReference type="InterPro" id="IPR041223">
    <property type="entry name" value="ApeA_NTD"/>
</dbReference>
<feature type="domain" description="ApeA N-terminal" evidence="1">
    <location>
        <begin position="7"/>
        <end position="255"/>
    </location>
</feature>
<organism evidence="2 3">
    <name type="scientific">Micromonospora globbae</name>
    <dbReference type="NCBI Taxonomy" id="1894969"/>
    <lineage>
        <taxon>Bacteria</taxon>
        <taxon>Bacillati</taxon>
        <taxon>Actinomycetota</taxon>
        <taxon>Actinomycetes</taxon>
        <taxon>Micromonosporales</taxon>
        <taxon>Micromonosporaceae</taxon>
        <taxon>Micromonospora</taxon>
    </lineage>
</organism>
<comment type="caution">
    <text evidence="2">The sequence shown here is derived from an EMBL/GenBank/DDBJ whole genome shotgun (WGS) entry which is preliminary data.</text>
</comment>
<dbReference type="AlphaFoldDB" id="A0A420EV96"/>
<dbReference type="RefSeq" id="WP_120331009.1">
    <property type="nucleotide sequence ID" value="NZ_RAQQ01000021.1"/>
</dbReference>
<sequence>MDVDEQTGWWCLPGREDRRVPGVLTFDVERGGKLTLIGGLVEVEEVATAVTRNGETSMAIGEDEIEAAGTYDRVLGIVDRKPVTLEHCIEVHRSGGLFAATTKQIIRVGRILHGAQFGSGEAGGDGLQVGLDWLTEWTQRSGVTGNVKIKEGQETLYTMEGRRLPTDWIELEGGGRLGLHHSIRAEMDVTAPALEQTFQFELDYPDVRTADELIDVASDLQDLISIGTGRTAAFKRLVLFHPDVYQETPAGRWHKPIAVHAQWPAESTQRSGRWSNHEAYFGLEDLGGMPGVAKWLIVARKHRETLGKVMATRYAASMYVTDRYYNRVASLEDLNRKEAGDGNQTVSLNRRLTRCAQLAGQPFANLVAHVDEWVKIVKSDRDDIGHHFGRRQSQHTLEQFYLSESTYWLYVLCLLRLADAPDAVFAQIAGNYQFEGLARRLAKFIPPPGTP</sequence>
<dbReference type="EMBL" id="RAQQ01000021">
    <property type="protein sequence ID" value="RKF24642.1"/>
    <property type="molecule type" value="Genomic_DNA"/>
</dbReference>
<evidence type="ECO:0000259" key="1">
    <source>
        <dbReference type="Pfam" id="PF18862"/>
    </source>
</evidence>
<evidence type="ECO:0000313" key="3">
    <source>
        <dbReference type="Proteomes" id="UP000285744"/>
    </source>
</evidence>